<feature type="non-terminal residue" evidence="2">
    <location>
        <position position="1"/>
    </location>
</feature>
<dbReference type="EMBL" id="QJKJ01006653">
    <property type="protein sequence ID" value="RDX85948.1"/>
    <property type="molecule type" value="Genomic_DNA"/>
</dbReference>
<evidence type="ECO:0000313" key="3">
    <source>
        <dbReference type="Proteomes" id="UP000257109"/>
    </source>
</evidence>
<organism evidence="2 3">
    <name type="scientific">Mucuna pruriens</name>
    <name type="common">Velvet bean</name>
    <name type="synonym">Dolichos pruriens</name>
    <dbReference type="NCBI Taxonomy" id="157652"/>
    <lineage>
        <taxon>Eukaryota</taxon>
        <taxon>Viridiplantae</taxon>
        <taxon>Streptophyta</taxon>
        <taxon>Embryophyta</taxon>
        <taxon>Tracheophyta</taxon>
        <taxon>Spermatophyta</taxon>
        <taxon>Magnoliopsida</taxon>
        <taxon>eudicotyledons</taxon>
        <taxon>Gunneridae</taxon>
        <taxon>Pentapetalae</taxon>
        <taxon>rosids</taxon>
        <taxon>fabids</taxon>
        <taxon>Fabales</taxon>
        <taxon>Fabaceae</taxon>
        <taxon>Papilionoideae</taxon>
        <taxon>50 kb inversion clade</taxon>
        <taxon>NPAAA clade</taxon>
        <taxon>indigoferoid/millettioid clade</taxon>
        <taxon>Phaseoleae</taxon>
        <taxon>Mucuna</taxon>
    </lineage>
</organism>
<reference evidence="2" key="1">
    <citation type="submission" date="2018-05" db="EMBL/GenBank/DDBJ databases">
        <title>Draft genome of Mucuna pruriens seed.</title>
        <authorList>
            <person name="Nnadi N.E."/>
            <person name="Vos R."/>
            <person name="Hasami M.H."/>
            <person name="Devisetty U.K."/>
            <person name="Aguiy J.C."/>
        </authorList>
    </citation>
    <scope>NUCLEOTIDE SEQUENCE [LARGE SCALE GENOMIC DNA]</scope>
    <source>
        <strain evidence="2">JCA_2017</strain>
    </source>
</reference>
<keyword evidence="3" id="KW-1185">Reference proteome</keyword>
<protein>
    <recommendedName>
        <fullName evidence="1">DUF4216 domain-containing protein</fullName>
    </recommendedName>
</protein>
<dbReference type="InterPro" id="IPR025312">
    <property type="entry name" value="DUF4216"/>
</dbReference>
<evidence type="ECO:0000259" key="1">
    <source>
        <dbReference type="Pfam" id="PF13952"/>
    </source>
</evidence>
<comment type="caution">
    <text evidence="2">The sequence shown here is derived from an EMBL/GenBank/DDBJ whole genome shotgun (WGS) entry which is preliminary data.</text>
</comment>
<gene>
    <name evidence="2" type="ORF">CR513_32770</name>
</gene>
<evidence type="ECO:0000313" key="2">
    <source>
        <dbReference type="EMBL" id="RDX85948.1"/>
    </source>
</evidence>
<dbReference type="PANTHER" id="PTHR48258">
    <property type="entry name" value="DUF4218 DOMAIN-CONTAINING PROTEIN-RELATED"/>
    <property type="match status" value="1"/>
</dbReference>
<dbReference type="OrthoDB" id="1709318at2759"/>
<dbReference type="Pfam" id="PF13952">
    <property type="entry name" value="DUF4216"/>
    <property type="match status" value="1"/>
</dbReference>
<name>A0A371G5W6_MUCPR</name>
<dbReference type="AlphaFoldDB" id="A0A371G5W6"/>
<proteinExistence type="predicted"/>
<dbReference type="Proteomes" id="UP000257109">
    <property type="component" value="Unassembled WGS sequence"/>
</dbReference>
<feature type="domain" description="DUF4216" evidence="1">
    <location>
        <begin position="26"/>
        <end position="75"/>
    </location>
</feature>
<dbReference type="PANTHER" id="PTHR48258:SF9">
    <property type="entry name" value="OS01G0348150 PROTEIN"/>
    <property type="match status" value="1"/>
</dbReference>
<sequence length="186" mass="20793">MDLISTYADYAIGREIGESLEEREGSNIGVQLDELGFTLVNLDKVGYKEGPFIKASQAKQLFYANDPSKKEWSVVLQGISMHGIDENQDSSLNISGTSSFSTHMLNLNGENEVDDVRATCHVHIEGDDSHTYISNQYKLYVDEDPFYLMAIGKAYIVVSTIHHRIIDKDKIKVVAERDSDGSKKDV</sequence>
<accession>A0A371G5W6</accession>